<dbReference type="InterPro" id="IPR051531">
    <property type="entry name" value="N-acetyltransferase"/>
</dbReference>
<organism evidence="2 3">
    <name type="scientific">Hyaloscypha variabilis (strain UAMH 11265 / GT02V1 / F)</name>
    <name type="common">Meliniomyces variabilis</name>
    <dbReference type="NCBI Taxonomy" id="1149755"/>
    <lineage>
        <taxon>Eukaryota</taxon>
        <taxon>Fungi</taxon>
        <taxon>Dikarya</taxon>
        <taxon>Ascomycota</taxon>
        <taxon>Pezizomycotina</taxon>
        <taxon>Leotiomycetes</taxon>
        <taxon>Helotiales</taxon>
        <taxon>Hyaloscyphaceae</taxon>
        <taxon>Hyaloscypha</taxon>
        <taxon>Hyaloscypha variabilis</taxon>
    </lineage>
</organism>
<gene>
    <name evidence="2" type="ORF">L207DRAFT_512038</name>
</gene>
<sequence>MASKVPQTLTTPRLTLTLFSRSNPAHYSCLLASINNPTAYTHMGDYGIRTKEQLFALHDACQLTSPIAFPFDLIYIIAPTSDPSALAGAVTLAQRSRDLYPDIGWALKEEFMGRGYATEAAREFLRALREEIGVKDVCTWPDGKNVQSNRVAEKLGFVEGGTVRVSDEGGKEVVVWILPGMKEVGNGVITISFWGEGGAK</sequence>
<evidence type="ECO:0000313" key="3">
    <source>
        <dbReference type="Proteomes" id="UP000235786"/>
    </source>
</evidence>
<dbReference type="GO" id="GO:0016747">
    <property type="term" value="F:acyltransferase activity, transferring groups other than amino-acyl groups"/>
    <property type="evidence" value="ECO:0007669"/>
    <property type="project" value="InterPro"/>
</dbReference>
<protein>
    <submittedName>
        <fullName evidence="2">Acyl-CoA N-acyltransferase</fullName>
    </submittedName>
</protein>
<evidence type="ECO:0000259" key="1">
    <source>
        <dbReference type="Pfam" id="PF13302"/>
    </source>
</evidence>
<reference evidence="2 3" key="1">
    <citation type="submission" date="2016-04" db="EMBL/GenBank/DDBJ databases">
        <title>A degradative enzymes factory behind the ericoid mycorrhizal symbiosis.</title>
        <authorList>
            <consortium name="DOE Joint Genome Institute"/>
            <person name="Martino E."/>
            <person name="Morin E."/>
            <person name="Grelet G."/>
            <person name="Kuo A."/>
            <person name="Kohler A."/>
            <person name="Daghino S."/>
            <person name="Barry K."/>
            <person name="Choi C."/>
            <person name="Cichocki N."/>
            <person name="Clum A."/>
            <person name="Copeland A."/>
            <person name="Hainaut M."/>
            <person name="Haridas S."/>
            <person name="Labutti K."/>
            <person name="Lindquist E."/>
            <person name="Lipzen A."/>
            <person name="Khouja H.-R."/>
            <person name="Murat C."/>
            <person name="Ohm R."/>
            <person name="Olson A."/>
            <person name="Spatafora J."/>
            <person name="Veneault-Fourrey C."/>
            <person name="Henrissat B."/>
            <person name="Grigoriev I."/>
            <person name="Martin F."/>
            <person name="Perotto S."/>
        </authorList>
    </citation>
    <scope>NUCLEOTIDE SEQUENCE [LARGE SCALE GENOMIC DNA]</scope>
    <source>
        <strain evidence="2 3">F</strain>
    </source>
</reference>
<dbReference type="Gene3D" id="3.40.630.30">
    <property type="match status" value="1"/>
</dbReference>
<dbReference type="InterPro" id="IPR000182">
    <property type="entry name" value="GNAT_dom"/>
</dbReference>
<dbReference type="InterPro" id="IPR016181">
    <property type="entry name" value="Acyl_CoA_acyltransferase"/>
</dbReference>
<evidence type="ECO:0000313" key="2">
    <source>
        <dbReference type="EMBL" id="PMD40568.1"/>
    </source>
</evidence>
<dbReference type="Proteomes" id="UP000235786">
    <property type="component" value="Unassembled WGS sequence"/>
</dbReference>
<accession>A0A2J6RPX4</accession>
<dbReference type="EMBL" id="KZ613945">
    <property type="protein sequence ID" value="PMD40568.1"/>
    <property type="molecule type" value="Genomic_DNA"/>
</dbReference>
<dbReference type="SUPFAM" id="SSF55729">
    <property type="entry name" value="Acyl-CoA N-acyltransferases (Nat)"/>
    <property type="match status" value="1"/>
</dbReference>
<dbReference type="AlphaFoldDB" id="A0A2J6RPX4"/>
<dbReference type="STRING" id="1149755.A0A2J6RPX4"/>
<dbReference type="OrthoDB" id="630895at2759"/>
<keyword evidence="2" id="KW-0808">Transferase</keyword>
<dbReference type="PANTHER" id="PTHR43792">
    <property type="entry name" value="GNAT FAMILY, PUTATIVE (AFU_ORTHOLOGUE AFUA_3G00765)-RELATED-RELATED"/>
    <property type="match status" value="1"/>
</dbReference>
<dbReference type="Pfam" id="PF13302">
    <property type="entry name" value="Acetyltransf_3"/>
    <property type="match status" value="1"/>
</dbReference>
<proteinExistence type="predicted"/>
<keyword evidence="2" id="KW-0012">Acyltransferase</keyword>
<feature type="domain" description="N-acetyltransferase" evidence="1">
    <location>
        <begin position="76"/>
        <end position="158"/>
    </location>
</feature>
<keyword evidence="3" id="KW-1185">Reference proteome</keyword>
<name>A0A2J6RPX4_HYAVF</name>